<sequence>MSKKVKDYLKAFFTAADEIPKVNTVELWIARYSHLVHILAAEERQIKSHTSDLIQAEAIESSKNKHEIT</sequence>
<evidence type="ECO:0000313" key="1">
    <source>
        <dbReference type="EMBL" id="CAG8596668.1"/>
    </source>
</evidence>
<gene>
    <name evidence="1" type="ORF">RFULGI_LOCUS6445</name>
</gene>
<comment type="caution">
    <text evidence="1">The sequence shown here is derived from an EMBL/GenBank/DDBJ whole genome shotgun (WGS) entry which is preliminary data.</text>
</comment>
<dbReference type="AlphaFoldDB" id="A0A9N9GAM0"/>
<dbReference type="Proteomes" id="UP000789396">
    <property type="component" value="Unassembled WGS sequence"/>
</dbReference>
<evidence type="ECO:0000313" key="2">
    <source>
        <dbReference type="Proteomes" id="UP000789396"/>
    </source>
</evidence>
<protein>
    <submittedName>
        <fullName evidence="1">3463_t:CDS:1</fullName>
    </submittedName>
</protein>
<accession>A0A9N9GAM0</accession>
<proteinExistence type="predicted"/>
<organism evidence="1 2">
    <name type="scientific">Racocetra fulgida</name>
    <dbReference type="NCBI Taxonomy" id="60492"/>
    <lineage>
        <taxon>Eukaryota</taxon>
        <taxon>Fungi</taxon>
        <taxon>Fungi incertae sedis</taxon>
        <taxon>Mucoromycota</taxon>
        <taxon>Glomeromycotina</taxon>
        <taxon>Glomeromycetes</taxon>
        <taxon>Diversisporales</taxon>
        <taxon>Gigasporaceae</taxon>
        <taxon>Racocetra</taxon>
    </lineage>
</organism>
<dbReference type="EMBL" id="CAJVPZ010008304">
    <property type="protein sequence ID" value="CAG8596668.1"/>
    <property type="molecule type" value="Genomic_DNA"/>
</dbReference>
<name>A0A9N9GAM0_9GLOM</name>
<keyword evidence="2" id="KW-1185">Reference proteome</keyword>
<reference evidence="1" key="1">
    <citation type="submission" date="2021-06" db="EMBL/GenBank/DDBJ databases">
        <authorList>
            <person name="Kallberg Y."/>
            <person name="Tangrot J."/>
            <person name="Rosling A."/>
        </authorList>
    </citation>
    <scope>NUCLEOTIDE SEQUENCE</scope>
    <source>
        <strain evidence="1">IN212</strain>
    </source>
</reference>
<feature type="non-terminal residue" evidence="1">
    <location>
        <position position="69"/>
    </location>
</feature>